<sequence>MSKKTFPNRKAQFFIASAVIIIFVVTAVFFFVAKIGQITNPALLQREMSFFALNTKEEFGKVVEISLSDVSRDTSLDPNTYLDANLSSFSKYIQAQGLERGIIVNASATRVSASNSSMNASLYLSLFSQGSNLETNAYLYHAITTNALNGTLVTTPTCTLNVTVKKEFGEPITELNSSNFVFKINGTTCSTVSYDERSRGKYNATCSSSTCPSSTVRIEVTEHRNIFGFSTIPNTGLGNGCAANCGQPID</sequence>
<dbReference type="EMBL" id="DVAB01000008">
    <property type="protein sequence ID" value="HIK00063.1"/>
    <property type="molecule type" value="Genomic_DNA"/>
</dbReference>
<dbReference type="InterPro" id="IPR013783">
    <property type="entry name" value="Ig-like_fold"/>
</dbReference>
<comment type="caution">
    <text evidence="2">The sequence shown here is derived from an EMBL/GenBank/DDBJ whole genome shotgun (WGS) entry which is preliminary data.</text>
</comment>
<keyword evidence="1" id="KW-0812">Transmembrane</keyword>
<keyword evidence="3" id="KW-1185">Reference proteome</keyword>
<gene>
    <name evidence="2" type="ORF">H1016_00805</name>
</gene>
<keyword evidence="1" id="KW-0472">Membrane</keyword>
<proteinExistence type="predicted"/>
<feature type="transmembrane region" description="Helical" evidence="1">
    <location>
        <begin position="12"/>
        <end position="33"/>
    </location>
</feature>
<keyword evidence="1" id="KW-1133">Transmembrane helix</keyword>
<dbReference type="Gene3D" id="2.60.40.10">
    <property type="entry name" value="Immunoglobulins"/>
    <property type="match status" value="1"/>
</dbReference>
<dbReference type="Proteomes" id="UP000646946">
    <property type="component" value="Unassembled WGS sequence"/>
</dbReference>
<reference evidence="2 3" key="1">
    <citation type="journal article" name="Nat. Commun.">
        <title>Undinarchaeota illuminate DPANN phylogeny and the impact of gene transfer on archaeal evolution.</title>
        <authorList>
            <person name="Dombrowski N."/>
            <person name="Williams T.A."/>
            <person name="Sun J."/>
            <person name="Woodcroft B.J."/>
            <person name="Lee J.H."/>
            <person name="Minh B.Q."/>
            <person name="Rinke C."/>
            <person name="Spang A."/>
        </authorList>
    </citation>
    <scope>NUCLEOTIDE SEQUENCE [LARGE SCALE GENOMIC DNA]</scope>
    <source>
        <strain evidence="2">MAG_bin1129</strain>
    </source>
</reference>
<organism evidence="2 3">
    <name type="scientific">Candidatus Naiadarchaeum limnaeum</name>
    <dbReference type="NCBI Taxonomy" id="2756139"/>
    <lineage>
        <taxon>Archaea</taxon>
        <taxon>Candidatus Undinarchaeota</taxon>
        <taxon>Candidatus Undinarchaeia</taxon>
        <taxon>Candidatus Naiadarchaeales</taxon>
        <taxon>Candidatus Naiadarchaeaceae</taxon>
        <taxon>Candidatus Naiadarchaeum</taxon>
    </lineage>
</organism>
<evidence type="ECO:0000313" key="3">
    <source>
        <dbReference type="Proteomes" id="UP000646946"/>
    </source>
</evidence>
<evidence type="ECO:0000313" key="2">
    <source>
        <dbReference type="EMBL" id="HIK00063.1"/>
    </source>
</evidence>
<protein>
    <submittedName>
        <fullName evidence="2">Uncharacterized protein</fullName>
    </submittedName>
</protein>
<accession>A0A832V159</accession>
<evidence type="ECO:0000256" key="1">
    <source>
        <dbReference type="SAM" id="Phobius"/>
    </source>
</evidence>
<dbReference type="AlphaFoldDB" id="A0A832V159"/>
<name>A0A832V159_9ARCH</name>